<dbReference type="Pfam" id="PF11354">
    <property type="entry name" value="DUF3156"/>
    <property type="match status" value="1"/>
</dbReference>
<reference evidence="1 2" key="1">
    <citation type="submission" date="2021-01" db="EMBL/GenBank/DDBJ databases">
        <title>Identification of strong promoters based on the transcriptome of Brevibacillus choshinensis.</title>
        <authorList>
            <person name="Yao D."/>
            <person name="Zhang K."/>
            <person name="Wu J."/>
        </authorList>
    </citation>
    <scope>NUCLEOTIDE SEQUENCE [LARGE SCALE GENOMIC DNA]</scope>
    <source>
        <strain evidence="1 2">HPD31-SP3</strain>
    </source>
</reference>
<accession>A0ABX7FV79</accession>
<protein>
    <recommendedName>
        <fullName evidence="3">DUF3156 domain-containing protein</fullName>
    </recommendedName>
</protein>
<evidence type="ECO:0000313" key="2">
    <source>
        <dbReference type="Proteomes" id="UP000596248"/>
    </source>
</evidence>
<proteinExistence type="predicted"/>
<gene>
    <name evidence="1" type="ORF">JNE38_14180</name>
</gene>
<dbReference type="InterPro" id="IPR021500">
    <property type="entry name" value="DUF3156"/>
</dbReference>
<dbReference type="RefSeq" id="WP_203357132.1">
    <property type="nucleotide sequence ID" value="NZ_CP069127.1"/>
</dbReference>
<dbReference type="Proteomes" id="UP000596248">
    <property type="component" value="Chromosome"/>
</dbReference>
<name>A0ABX7FV79_BRECH</name>
<organism evidence="1 2">
    <name type="scientific">Brevibacillus choshinensis</name>
    <dbReference type="NCBI Taxonomy" id="54911"/>
    <lineage>
        <taxon>Bacteria</taxon>
        <taxon>Bacillati</taxon>
        <taxon>Bacillota</taxon>
        <taxon>Bacilli</taxon>
        <taxon>Bacillales</taxon>
        <taxon>Paenibacillaceae</taxon>
        <taxon>Brevibacillus</taxon>
    </lineage>
</organism>
<evidence type="ECO:0008006" key="3">
    <source>
        <dbReference type="Google" id="ProtNLM"/>
    </source>
</evidence>
<evidence type="ECO:0000313" key="1">
    <source>
        <dbReference type="EMBL" id="QRG70158.1"/>
    </source>
</evidence>
<sequence length="187" mass="21895">MGLYTVIDQRAFKVLRSVATDFETFAPIGVASNNRIQLDGHKLGVESLEATYRIINKWMGRIYVYTWKWSLPDDSVLEDVVIKCKYSGKLGSRVAQFTSKQDSALLQRLNQDHEILALCNSIDYEAIELRYSSKEQRWHVEMKPNYGDFIWILFPPVRYARRPKQQEMDDTMRLVKRLAQKIKQSTK</sequence>
<dbReference type="EMBL" id="CP069127">
    <property type="protein sequence ID" value="QRG70158.1"/>
    <property type="molecule type" value="Genomic_DNA"/>
</dbReference>
<keyword evidence="2" id="KW-1185">Reference proteome</keyword>